<evidence type="ECO:0000256" key="4">
    <source>
        <dbReference type="ARBA" id="ARBA00022723"/>
    </source>
</evidence>
<evidence type="ECO:0000313" key="14">
    <source>
        <dbReference type="Proteomes" id="UP000231901"/>
    </source>
</evidence>
<organism evidence="13 14">
    <name type="scientific">Dickeya fangzhongdai</name>
    <dbReference type="NCBI Taxonomy" id="1778540"/>
    <lineage>
        <taxon>Bacteria</taxon>
        <taxon>Pseudomonadati</taxon>
        <taxon>Pseudomonadota</taxon>
        <taxon>Gammaproteobacteria</taxon>
        <taxon>Enterobacterales</taxon>
        <taxon>Pectobacteriaceae</taxon>
        <taxon>Dickeya</taxon>
    </lineage>
</organism>
<dbReference type="GO" id="GO:0006166">
    <property type="term" value="P:purine ribonucleoside salvage"/>
    <property type="evidence" value="ECO:0007669"/>
    <property type="project" value="TreeGrafter"/>
</dbReference>
<evidence type="ECO:0000256" key="8">
    <source>
        <dbReference type="RuleBase" id="RU004326"/>
    </source>
</evidence>
<dbReference type="NCBIfam" id="TIGR01132">
    <property type="entry name" value="pgm"/>
    <property type="match status" value="1"/>
</dbReference>
<keyword evidence="14" id="KW-1185">Reference proteome</keyword>
<keyword evidence="4 8" id="KW-0479">Metal-binding</keyword>
<dbReference type="Proteomes" id="UP000231901">
    <property type="component" value="Chromosome"/>
</dbReference>
<dbReference type="Pfam" id="PF02880">
    <property type="entry name" value="PGM_PMM_III"/>
    <property type="match status" value="1"/>
</dbReference>
<name>A0A2K8QJM8_9GAMM</name>
<dbReference type="GO" id="GO:0004614">
    <property type="term" value="F:phosphoglucomutase activity"/>
    <property type="evidence" value="ECO:0007669"/>
    <property type="project" value="UniProtKB-UniRule"/>
</dbReference>
<dbReference type="InterPro" id="IPR016055">
    <property type="entry name" value="A-D-PHexomutase_a/b/a-I/II/III"/>
</dbReference>
<dbReference type="InterPro" id="IPR016066">
    <property type="entry name" value="A-D-PHexomutase_CS"/>
</dbReference>
<proteinExistence type="inferred from homology"/>
<dbReference type="GO" id="GO:0008973">
    <property type="term" value="F:phosphopentomutase activity"/>
    <property type="evidence" value="ECO:0007669"/>
    <property type="project" value="TreeGrafter"/>
</dbReference>
<evidence type="ECO:0000259" key="11">
    <source>
        <dbReference type="Pfam" id="PF02879"/>
    </source>
</evidence>
<sequence length="547" mass="58740">MANHPRAGQPTRQSDLINVAQLTSQYYVLRPDVTNPAQSVKFGTSGHRGCAARHSFNEAHILAIAQAIAEERSRQGITGPCYVGKDTHALSEPAFISVLEVLTANGVDVIVQQDNGFTPTPAVSNAILVHNRQGGALADGIVITPSHNPPEDGGIKYNPPNGGPADTNLTSVIEKRANALLADNLRDVKRQSLDKARLSGHLHERDLVEPYVEALGEVVDMAAIQRAGLKLGVDPLGGSGIAYWQRIAERYQLDLTLVNDAVDQTFRFMTLDHDGVIRMDCSSVSAMSGLLALRDKFDLAFANDPDYDRHGIVTPAGLMNPNHYLAVAINYLFRHRPQWSESVAVGKTLVSSAMIDRVVADLGRKLVEVPVGFKWFVDGLFDGTLGFGGEESAGASFLRFDGKPWSTDKDGIILCLLAAEITAVTGKNPQQHYDALAERFGAPSYNRLQAPATHAQKAALSKLSPEMVSASTLAGDPITARLTAAPGNGASIGGLKVMTDNGWFAARPSGTEEAYKIYCESFLGAEHREKIEKEAVEIVSAVLSSAK</sequence>
<feature type="domain" description="Alpha-D-phosphohexomutase alpha/beta/alpha" evidence="10">
    <location>
        <begin position="41"/>
        <end position="179"/>
    </location>
</feature>
<dbReference type="InterPro" id="IPR005844">
    <property type="entry name" value="A-D-PHexomutase_a/b/a-I"/>
</dbReference>
<evidence type="ECO:0000256" key="2">
    <source>
        <dbReference type="ARBA" id="ARBA00010231"/>
    </source>
</evidence>
<feature type="domain" description="Alpha-D-phosphohexomutase alpha/beta/alpha" evidence="11">
    <location>
        <begin position="209"/>
        <end position="317"/>
    </location>
</feature>
<dbReference type="FunFam" id="3.40.120.10:FF:000012">
    <property type="entry name" value="Phosphoglucomutase, alpha-D-glucose phosphate-specific"/>
    <property type="match status" value="1"/>
</dbReference>
<dbReference type="GeneID" id="66564039"/>
<dbReference type="SUPFAM" id="SSF55957">
    <property type="entry name" value="Phosphoglucomutase, C-terminal domain"/>
    <property type="match status" value="1"/>
</dbReference>
<keyword evidence="3" id="KW-0597">Phosphoprotein</keyword>
<dbReference type="GO" id="GO:0000287">
    <property type="term" value="F:magnesium ion binding"/>
    <property type="evidence" value="ECO:0007669"/>
    <property type="project" value="InterPro"/>
</dbReference>
<dbReference type="KEGG" id="dfn:CVE23_06765"/>
<dbReference type="CDD" id="cd05801">
    <property type="entry name" value="PGM_like3"/>
    <property type="match status" value="1"/>
</dbReference>
<dbReference type="OrthoDB" id="9806956at2"/>
<comment type="cofactor">
    <cofactor evidence="1">
        <name>Mg(2+)</name>
        <dbReference type="ChEBI" id="CHEBI:18420"/>
    </cofactor>
</comment>
<evidence type="ECO:0000259" key="12">
    <source>
        <dbReference type="Pfam" id="PF02880"/>
    </source>
</evidence>
<dbReference type="AlphaFoldDB" id="A0A2K8QJM8"/>
<dbReference type="Gene3D" id="3.30.310.50">
    <property type="entry name" value="Alpha-D-phosphohexomutase, C-terminal domain"/>
    <property type="match status" value="1"/>
</dbReference>
<accession>A0A2K8QJM8</accession>
<dbReference type="PROSITE" id="PS00710">
    <property type="entry name" value="PGM_PMM"/>
    <property type="match status" value="1"/>
</dbReference>
<keyword evidence="5 8" id="KW-0460">Magnesium</keyword>
<dbReference type="RefSeq" id="WP_038918299.1">
    <property type="nucleotide sequence ID" value="NZ_BMJF01000010.1"/>
</dbReference>
<evidence type="ECO:0000259" key="9">
    <source>
        <dbReference type="Pfam" id="PF00408"/>
    </source>
</evidence>
<dbReference type="Pfam" id="PF02878">
    <property type="entry name" value="PGM_PMM_I"/>
    <property type="match status" value="1"/>
</dbReference>
<dbReference type="GO" id="GO:0005975">
    <property type="term" value="P:carbohydrate metabolic process"/>
    <property type="evidence" value="ECO:0007669"/>
    <property type="project" value="UniProtKB-UniRule"/>
</dbReference>
<dbReference type="SUPFAM" id="SSF53738">
    <property type="entry name" value="Phosphoglucomutase, first 3 domains"/>
    <property type="match status" value="3"/>
</dbReference>
<dbReference type="InterPro" id="IPR005845">
    <property type="entry name" value="A-D-PHexomutase_a/b/a-II"/>
</dbReference>
<evidence type="ECO:0000256" key="1">
    <source>
        <dbReference type="ARBA" id="ARBA00001946"/>
    </source>
</evidence>
<dbReference type="EC" id="5.4.2.2" evidence="7"/>
<feature type="domain" description="Alpha-D-phosphohexomutase alpha/beta/alpha" evidence="12">
    <location>
        <begin position="320"/>
        <end position="439"/>
    </location>
</feature>
<dbReference type="Pfam" id="PF02879">
    <property type="entry name" value="PGM_PMM_II"/>
    <property type="match status" value="1"/>
</dbReference>
<keyword evidence="6 13" id="KW-0413">Isomerase</keyword>
<gene>
    <name evidence="13" type="ORF">CVE23_06765</name>
</gene>
<evidence type="ECO:0000256" key="5">
    <source>
        <dbReference type="ARBA" id="ARBA00022842"/>
    </source>
</evidence>
<dbReference type="EMBL" id="CP025003">
    <property type="protein sequence ID" value="ATZ93706.1"/>
    <property type="molecule type" value="Genomic_DNA"/>
</dbReference>
<dbReference type="InterPro" id="IPR005852">
    <property type="entry name" value="PGM_a-D-Glc-sp"/>
</dbReference>
<dbReference type="FunFam" id="3.40.120.10:FF:000008">
    <property type="entry name" value="Alpha-D-glucose phosphate-specific phosphoglucomutase"/>
    <property type="match status" value="1"/>
</dbReference>
<dbReference type="PANTHER" id="PTHR45745:SF1">
    <property type="entry name" value="PHOSPHOGLUCOMUTASE 2B-RELATED"/>
    <property type="match status" value="1"/>
</dbReference>
<dbReference type="FunFam" id="3.30.310.50:FF:000004">
    <property type="entry name" value="Alpha-D-glucose phosphate-specific phosphoglucomutase"/>
    <property type="match status" value="1"/>
</dbReference>
<evidence type="ECO:0000259" key="10">
    <source>
        <dbReference type="Pfam" id="PF02878"/>
    </source>
</evidence>
<dbReference type="InterPro" id="IPR005846">
    <property type="entry name" value="A-D-PHexomutase_a/b/a-III"/>
</dbReference>
<dbReference type="FunFam" id="3.40.120.10:FF:000011">
    <property type="entry name" value="Alpha-D-glucose phosphate-specific phosphoglucomutase"/>
    <property type="match status" value="1"/>
</dbReference>
<dbReference type="PANTHER" id="PTHR45745">
    <property type="entry name" value="PHOSPHOMANNOMUTASE 45A"/>
    <property type="match status" value="1"/>
</dbReference>
<dbReference type="InterPro" id="IPR036900">
    <property type="entry name" value="A-D-PHexomutase_C_sf"/>
</dbReference>
<feature type="domain" description="Alpha-D-phosphohexomutase C-terminal" evidence="9">
    <location>
        <begin position="489"/>
        <end position="537"/>
    </location>
</feature>
<protein>
    <recommendedName>
        <fullName evidence="7">Phosphoglucomutase</fullName>
        <ecNumber evidence="7">5.4.2.2</ecNumber>
    </recommendedName>
</protein>
<reference evidence="14" key="1">
    <citation type="journal article" date="2018" name="Genome Announc.">
        <title>Complete genome sequence of a Dickeya fangzhongdai type strain causing bleeding canker of pear tree trunks.</title>
        <authorList>
            <person name="Zhao Y."/>
            <person name="Tian Y."/>
            <person name="Li X."/>
            <person name="Hu B."/>
        </authorList>
    </citation>
    <scope>NUCLEOTIDE SEQUENCE [LARGE SCALE GENOMIC DNA]</scope>
    <source>
        <strain evidence="14">DSM 101947</strain>
    </source>
</reference>
<comment type="similarity">
    <text evidence="2 8">Belongs to the phosphohexose mutase family.</text>
</comment>
<evidence type="ECO:0000256" key="3">
    <source>
        <dbReference type="ARBA" id="ARBA00022553"/>
    </source>
</evidence>
<evidence type="ECO:0000256" key="6">
    <source>
        <dbReference type="ARBA" id="ARBA00023235"/>
    </source>
</evidence>
<evidence type="ECO:0000313" key="13">
    <source>
        <dbReference type="EMBL" id="ATZ93706.1"/>
    </source>
</evidence>
<dbReference type="Pfam" id="PF00408">
    <property type="entry name" value="PGM_PMM_IV"/>
    <property type="match status" value="1"/>
</dbReference>
<evidence type="ECO:0000256" key="7">
    <source>
        <dbReference type="NCBIfam" id="TIGR01132"/>
    </source>
</evidence>
<dbReference type="InterPro" id="IPR005843">
    <property type="entry name" value="A-D-PHexomutase_C"/>
</dbReference>
<dbReference type="Gene3D" id="3.40.120.10">
    <property type="entry name" value="Alpha-D-Glucose-1,6-Bisphosphate, subunit A, domain 3"/>
    <property type="match status" value="3"/>
</dbReference>